<name>A0A0S4KQQ0_9BACT</name>
<dbReference type="RefSeq" id="WP_197549005.1">
    <property type="nucleotide sequence ID" value="NZ_LN885086.1"/>
</dbReference>
<evidence type="ECO:0000313" key="1">
    <source>
        <dbReference type="EMBL" id="CUQ66764.1"/>
    </source>
</evidence>
<reference evidence="2" key="1">
    <citation type="submission" date="2015-09" db="EMBL/GenBank/DDBJ databases">
        <authorList>
            <person name="Daims H."/>
        </authorList>
    </citation>
    <scope>NUCLEOTIDE SEQUENCE [LARGE SCALE GENOMIC DNA]</scope>
</reference>
<gene>
    <name evidence="1" type="ORF">NITINOP_1789</name>
</gene>
<dbReference type="KEGG" id="nio:NITINOP_1789"/>
<dbReference type="EMBL" id="LN885086">
    <property type="protein sequence ID" value="CUQ66764.1"/>
    <property type="molecule type" value="Genomic_DNA"/>
</dbReference>
<evidence type="ECO:0000313" key="2">
    <source>
        <dbReference type="Proteomes" id="UP000066284"/>
    </source>
</evidence>
<accession>A0A0S4KQQ0</accession>
<dbReference type="STRING" id="1715989.NITINOP_1789"/>
<protein>
    <submittedName>
        <fullName evidence="1">Uncharacterized protein</fullName>
    </submittedName>
</protein>
<organism evidence="1 2">
    <name type="scientific">Candidatus Nitrospira inopinata</name>
    <dbReference type="NCBI Taxonomy" id="1715989"/>
    <lineage>
        <taxon>Bacteria</taxon>
        <taxon>Pseudomonadati</taxon>
        <taxon>Nitrospirota</taxon>
        <taxon>Nitrospiria</taxon>
        <taxon>Nitrospirales</taxon>
        <taxon>Nitrospiraceae</taxon>
        <taxon>Nitrospira</taxon>
    </lineage>
</organism>
<dbReference type="AlphaFoldDB" id="A0A0S4KQQ0"/>
<dbReference type="Proteomes" id="UP000066284">
    <property type="component" value="Chromosome 1"/>
</dbReference>
<sequence>MSSRVLALDHLRTVLREYAEHTGHTVDLLLIGGLAMLAYGHPSRATIDVGGELPDHVRGPWRNF</sequence>
<proteinExistence type="predicted"/>
<keyword evidence="2" id="KW-1185">Reference proteome</keyword>